<organism evidence="2 3">
    <name type="scientific">Paraburkholderia xenovorans (strain LB400)</name>
    <dbReference type="NCBI Taxonomy" id="266265"/>
    <lineage>
        <taxon>Bacteria</taxon>
        <taxon>Pseudomonadati</taxon>
        <taxon>Pseudomonadota</taxon>
        <taxon>Betaproteobacteria</taxon>
        <taxon>Burkholderiales</taxon>
        <taxon>Burkholderiaceae</taxon>
        <taxon>Paraburkholderia</taxon>
    </lineage>
</organism>
<name>Q13NH8_PARXL</name>
<dbReference type="STRING" id="266265.Bxe_B1603"/>
<dbReference type="InterPro" id="IPR045646">
    <property type="entry name" value="DUF6402"/>
</dbReference>
<dbReference type="AlphaFoldDB" id="Q13NH8"/>
<reference evidence="2 3" key="1">
    <citation type="journal article" date="2006" name="Proc. Natl. Acad. Sci. U.S.A.">
        <title>Burkholderia xenovorans LB400 harbors a multi-replicon, 9.73-Mbp genome shaped for versatility.</title>
        <authorList>
            <person name="Chain P.S."/>
            <person name="Denef V.J."/>
            <person name="Konstantinidis K.T."/>
            <person name="Vergez L.M."/>
            <person name="Agullo L."/>
            <person name="Reyes V.L."/>
            <person name="Hauser L."/>
            <person name="Cordova M."/>
            <person name="Gomez L."/>
            <person name="Gonzalez M."/>
            <person name="Land M."/>
            <person name="Lao V."/>
            <person name="Larimer F."/>
            <person name="LiPuma J.J."/>
            <person name="Mahenthiralingam E."/>
            <person name="Malfatti S.A."/>
            <person name="Marx C.J."/>
            <person name="Parnell J.J."/>
            <person name="Ramette A."/>
            <person name="Richardson P."/>
            <person name="Seeger M."/>
            <person name="Smith D."/>
            <person name="Spilker T."/>
            <person name="Sul W.J."/>
            <person name="Tsoi T.V."/>
            <person name="Ulrich L.E."/>
            <person name="Zhulin I.B."/>
            <person name="Tiedje J.M."/>
        </authorList>
    </citation>
    <scope>NUCLEOTIDE SEQUENCE [LARGE SCALE GENOMIC DNA]</scope>
    <source>
        <strain evidence="2 3">LB400</strain>
    </source>
</reference>
<dbReference type="eggNOG" id="ENOG50310FZ">
    <property type="taxonomic scope" value="Bacteria"/>
</dbReference>
<protein>
    <submittedName>
        <fullName evidence="2">Uncharacterized protein</fullName>
    </submittedName>
</protein>
<sequence length="262" mass="29482">MNLPYYKINKLLWRWNKEEGARIVRNISLSLDGPPPAREEAKPSPAAAPKKPRPQVGDGLLKMMELHSRLKTWLETPDPSRPPKPIKPVKLEKTVPLFDIQEIPAAMRKTYLPKSAALMERWFAGKINYSPTDADESAEINQDGESYPPDFYDTTTITLDWVLQFARAKAKYDYLVKEAIRSPKAIEALHDILAPYQGQTTDIFPSDICEGNPISLHRHFQFQRARVDGTLGQKINLLLSDDLLRGGAPDDLTGALGSFNFG</sequence>
<dbReference type="RefSeq" id="WP_011491691.1">
    <property type="nucleotide sequence ID" value="NC_007952.1"/>
</dbReference>
<dbReference type="Pfam" id="PF19940">
    <property type="entry name" value="DUF6402"/>
    <property type="match status" value="1"/>
</dbReference>
<keyword evidence="3" id="KW-1185">Reference proteome</keyword>
<dbReference type="Proteomes" id="UP000001817">
    <property type="component" value="Chromosome 2"/>
</dbReference>
<dbReference type="OrthoDB" id="6986732at2"/>
<dbReference type="EMBL" id="CP000271">
    <property type="protein sequence ID" value="ABE34361.1"/>
    <property type="molecule type" value="Genomic_DNA"/>
</dbReference>
<evidence type="ECO:0000256" key="1">
    <source>
        <dbReference type="SAM" id="MobiDB-lite"/>
    </source>
</evidence>
<dbReference type="KEGG" id="bxe:Bxe_B1603"/>
<evidence type="ECO:0000313" key="3">
    <source>
        <dbReference type="Proteomes" id="UP000001817"/>
    </source>
</evidence>
<accession>Q13NH8</accession>
<proteinExistence type="predicted"/>
<feature type="region of interest" description="Disordered" evidence="1">
    <location>
        <begin position="29"/>
        <end position="57"/>
    </location>
</feature>
<dbReference type="KEGG" id="bxb:DR64_6906"/>
<evidence type="ECO:0000313" key="2">
    <source>
        <dbReference type="EMBL" id="ABE34361.1"/>
    </source>
</evidence>
<gene>
    <name evidence="2" type="ORF">Bxe_B1603</name>
</gene>